<name>A0A2T4ATP1_TRIHA</name>
<dbReference type="AlphaFoldDB" id="A0A2T4ATP1"/>
<gene>
    <name evidence="1" type="ORF">M431DRAFT_181027</name>
</gene>
<organism evidence="1 2">
    <name type="scientific">Trichoderma harzianum CBS 226.95</name>
    <dbReference type="NCBI Taxonomy" id="983964"/>
    <lineage>
        <taxon>Eukaryota</taxon>
        <taxon>Fungi</taxon>
        <taxon>Dikarya</taxon>
        <taxon>Ascomycota</taxon>
        <taxon>Pezizomycotina</taxon>
        <taxon>Sordariomycetes</taxon>
        <taxon>Hypocreomycetidae</taxon>
        <taxon>Hypocreales</taxon>
        <taxon>Hypocreaceae</taxon>
        <taxon>Trichoderma</taxon>
    </lineage>
</organism>
<keyword evidence="2" id="KW-1185">Reference proteome</keyword>
<reference evidence="1 2" key="1">
    <citation type="submission" date="2016-07" db="EMBL/GenBank/DDBJ databases">
        <title>Multiple horizontal gene transfer events from other fungi enriched the ability of initially mycotrophic Trichoderma (Ascomycota) to feed on dead plant biomass.</title>
        <authorList>
            <consortium name="DOE Joint Genome Institute"/>
            <person name="Aerts A."/>
            <person name="Atanasova L."/>
            <person name="Chenthamara K."/>
            <person name="Zhang J."/>
            <person name="Grujic M."/>
            <person name="Henrissat B."/>
            <person name="Kuo A."/>
            <person name="Salamov A."/>
            <person name="Lipzen A."/>
            <person name="Labutti K."/>
            <person name="Barry K."/>
            <person name="Miao Y."/>
            <person name="Rahimi M.J."/>
            <person name="Shen Q."/>
            <person name="Grigoriev I.V."/>
            <person name="Kubicek C.P."/>
            <person name="Druzhinina I.S."/>
        </authorList>
    </citation>
    <scope>NUCLEOTIDE SEQUENCE [LARGE SCALE GENOMIC DNA]</scope>
    <source>
        <strain evidence="1 2">CBS 226.95</strain>
    </source>
</reference>
<evidence type="ECO:0000313" key="2">
    <source>
        <dbReference type="Proteomes" id="UP000241690"/>
    </source>
</evidence>
<protein>
    <submittedName>
        <fullName evidence="1">Uncharacterized protein</fullName>
    </submittedName>
</protein>
<evidence type="ECO:0000313" key="1">
    <source>
        <dbReference type="EMBL" id="PTB60433.1"/>
    </source>
</evidence>
<accession>A0A2T4ATP1</accession>
<dbReference type="EMBL" id="KZ679675">
    <property type="protein sequence ID" value="PTB60433.1"/>
    <property type="molecule type" value="Genomic_DNA"/>
</dbReference>
<proteinExistence type="predicted"/>
<sequence length="121" mass="13218">MCRCSQMHLLCIKKLKNLGRLQLQNTKVHVCLYVPNIPVCISPDFLLFQSSSSAHQCNHDSKLGDRPDLISASLFASLAYGGDALSLSLFPCWGCARIAALFAVHEPPATGSLSPAQRRHI</sequence>
<dbReference type="RefSeq" id="XP_024780110.1">
    <property type="nucleotide sequence ID" value="XM_024913126.1"/>
</dbReference>
<dbReference type="Proteomes" id="UP000241690">
    <property type="component" value="Unassembled WGS sequence"/>
</dbReference>
<dbReference type="GeneID" id="36621687"/>